<keyword evidence="4" id="KW-0862">Zinc</keyword>
<accession>X1VYC4</accession>
<dbReference type="SMART" id="SM00849">
    <property type="entry name" value="Lactamase_B"/>
    <property type="match status" value="1"/>
</dbReference>
<dbReference type="EMBL" id="BARW01038971">
    <property type="protein sequence ID" value="GAJ17170.1"/>
    <property type="molecule type" value="Genomic_DNA"/>
</dbReference>
<keyword evidence="2" id="KW-0479">Metal-binding</keyword>
<dbReference type="InterPro" id="IPR001279">
    <property type="entry name" value="Metallo-B-lactamas"/>
</dbReference>
<feature type="non-terminal residue" evidence="6">
    <location>
        <position position="1"/>
    </location>
</feature>
<sequence length="157" mass="17888">AGEIEKHLTTIKKENLTVKYLFCTHLHFDHVMGIKEVRELFPEAQLACNKKELDVLENMGMFARIFQFKPSSLGNFDVFIEDNQSFELGNLKIKAILSPGHTPGSICFYFEDRLLSGDVLFNRGVGRTDFYGGSFSELEKSVRKLFTLPEETIVYPG</sequence>
<evidence type="ECO:0000256" key="3">
    <source>
        <dbReference type="ARBA" id="ARBA00022801"/>
    </source>
</evidence>
<dbReference type="GO" id="GO:0046872">
    <property type="term" value="F:metal ion binding"/>
    <property type="evidence" value="ECO:0007669"/>
    <property type="project" value="UniProtKB-KW"/>
</dbReference>
<dbReference type="Pfam" id="PF00753">
    <property type="entry name" value="Lactamase_B"/>
    <property type="match status" value="1"/>
</dbReference>
<feature type="domain" description="Metallo-beta-lactamase" evidence="5">
    <location>
        <begin position="5"/>
        <end position="157"/>
    </location>
</feature>
<evidence type="ECO:0000256" key="4">
    <source>
        <dbReference type="ARBA" id="ARBA00022833"/>
    </source>
</evidence>
<comment type="cofactor">
    <cofactor evidence="1">
        <name>Zn(2+)</name>
        <dbReference type="ChEBI" id="CHEBI:29105"/>
    </cofactor>
</comment>
<dbReference type="InterPro" id="IPR051453">
    <property type="entry name" value="MBL_Glyoxalase_II"/>
</dbReference>
<proteinExistence type="predicted"/>
<name>X1VYC4_9ZZZZ</name>
<comment type="caution">
    <text evidence="6">The sequence shown here is derived from an EMBL/GenBank/DDBJ whole genome shotgun (WGS) entry which is preliminary data.</text>
</comment>
<keyword evidence="3" id="KW-0378">Hydrolase</keyword>
<protein>
    <recommendedName>
        <fullName evidence="5">Metallo-beta-lactamase domain-containing protein</fullName>
    </recommendedName>
</protein>
<evidence type="ECO:0000313" key="6">
    <source>
        <dbReference type="EMBL" id="GAJ17170.1"/>
    </source>
</evidence>
<dbReference type="GO" id="GO:0016787">
    <property type="term" value="F:hydrolase activity"/>
    <property type="evidence" value="ECO:0007669"/>
    <property type="project" value="UniProtKB-KW"/>
</dbReference>
<dbReference type="InterPro" id="IPR036866">
    <property type="entry name" value="RibonucZ/Hydroxyglut_hydro"/>
</dbReference>
<dbReference type="CDD" id="cd06262">
    <property type="entry name" value="metallo-hydrolase-like_MBL-fold"/>
    <property type="match status" value="1"/>
</dbReference>
<dbReference type="SUPFAM" id="SSF56281">
    <property type="entry name" value="Metallo-hydrolase/oxidoreductase"/>
    <property type="match status" value="1"/>
</dbReference>
<dbReference type="PANTHER" id="PTHR46233:SF3">
    <property type="entry name" value="HYDROXYACYLGLUTATHIONE HYDROLASE GLOC"/>
    <property type="match status" value="1"/>
</dbReference>
<dbReference type="AlphaFoldDB" id="X1VYC4"/>
<evidence type="ECO:0000259" key="5">
    <source>
        <dbReference type="SMART" id="SM00849"/>
    </source>
</evidence>
<reference evidence="6" key="1">
    <citation type="journal article" date="2014" name="Front. Microbiol.">
        <title>High frequency of phylogenetically diverse reductive dehalogenase-homologous genes in deep subseafloor sedimentary metagenomes.</title>
        <authorList>
            <person name="Kawai M."/>
            <person name="Futagami T."/>
            <person name="Toyoda A."/>
            <person name="Takaki Y."/>
            <person name="Nishi S."/>
            <person name="Hori S."/>
            <person name="Arai W."/>
            <person name="Tsubouchi T."/>
            <person name="Morono Y."/>
            <person name="Uchiyama I."/>
            <person name="Ito T."/>
            <person name="Fujiyama A."/>
            <person name="Inagaki F."/>
            <person name="Takami H."/>
        </authorList>
    </citation>
    <scope>NUCLEOTIDE SEQUENCE</scope>
    <source>
        <strain evidence="6">Expedition CK06-06</strain>
    </source>
</reference>
<evidence type="ECO:0000256" key="1">
    <source>
        <dbReference type="ARBA" id="ARBA00001947"/>
    </source>
</evidence>
<gene>
    <name evidence="6" type="ORF">S12H4_59579</name>
</gene>
<dbReference type="PANTHER" id="PTHR46233">
    <property type="entry name" value="HYDROXYACYLGLUTATHIONE HYDROLASE GLOC"/>
    <property type="match status" value="1"/>
</dbReference>
<feature type="non-terminal residue" evidence="6">
    <location>
        <position position="157"/>
    </location>
</feature>
<dbReference type="Gene3D" id="3.60.15.10">
    <property type="entry name" value="Ribonuclease Z/Hydroxyacylglutathione hydrolase-like"/>
    <property type="match status" value="1"/>
</dbReference>
<evidence type="ECO:0000256" key="2">
    <source>
        <dbReference type="ARBA" id="ARBA00022723"/>
    </source>
</evidence>
<organism evidence="6">
    <name type="scientific">marine sediment metagenome</name>
    <dbReference type="NCBI Taxonomy" id="412755"/>
    <lineage>
        <taxon>unclassified sequences</taxon>
        <taxon>metagenomes</taxon>
        <taxon>ecological metagenomes</taxon>
    </lineage>
</organism>